<organism evidence="1 2">
    <name type="scientific">Noviluteimonas caseinilytica</name>
    <dbReference type="NCBI Taxonomy" id="2675101"/>
    <lineage>
        <taxon>Bacteria</taxon>
        <taxon>Pseudomonadati</taxon>
        <taxon>Pseudomonadota</taxon>
        <taxon>Gammaproteobacteria</taxon>
        <taxon>Lysobacterales</taxon>
        <taxon>Lysobacteraceae</taxon>
        <taxon>Noviluteimonas</taxon>
    </lineage>
</organism>
<evidence type="ECO:0000313" key="1">
    <source>
        <dbReference type="EMBL" id="BCT93531.1"/>
    </source>
</evidence>
<name>A0ABM7Q7X1_9GAMM</name>
<sequence>MLNIPSNQKIHSVARIELAHTEGKILSEGYEPLYSVFVPVDQMRKLADDLSKAADAVEHHFHGGDETAQ</sequence>
<dbReference type="Proteomes" id="UP000681317">
    <property type="component" value="Chromosome"/>
</dbReference>
<gene>
    <name evidence="1" type="ORF">LYSCAS_25550</name>
</gene>
<protein>
    <submittedName>
        <fullName evidence="1">Uncharacterized protein</fullName>
    </submittedName>
</protein>
<evidence type="ECO:0000313" key="2">
    <source>
        <dbReference type="Proteomes" id="UP000681317"/>
    </source>
</evidence>
<accession>A0ABM7Q7X1</accession>
<reference evidence="1 2" key="1">
    <citation type="submission" date="2021-03" db="EMBL/GenBank/DDBJ databases">
        <title>Complete Genome Sequences of Two Lysobacter Strains Isolated from Sea Water (Lysobacter caseinilyticus) and Soil (Lysobacter helvus) in South Korea.</title>
        <authorList>
            <person name="Watanabe Y."/>
            <person name="Arakawa K."/>
        </authorList>
    </citation>
    <scope>NUCLEOTIDE SEQUENCE [LARGE SCALE GENOMIC DNA]</scope>
    <source>
        <strain evidence="1 2">KVB24</strain>
    </source>
</reference>
<proteinExistence type="predicted"/>
<keyword evidence="2" id="KW-1185">Reference proteome</keyword>
<dbReference type="EMBL" id="AP024545">
    <property type="protein sequence ID" value="BCT93531.1"/>
    <property type="molecule type" value="Genomic_DNA"/>
</dbReference>